<dbReference type="PANTHER" id="PTHR33507:SF3">
    <property type="entry name" value="INNER MEMBRANE PROTEIN YBBJ"/>
    <property type="match status" value="1"/>
</dbReference>
<dbReference type="HOGENOM" id="CLU_116732_4_3_6"/>
<feature type="domain" description="NfeD-like C-terminal" evidence="6">
    <location>
        <begin position="93"/>
        <end position="147"/>
    </location>
</feature>
<feature type="transmembrane region" description="Helical" evidence="5">
    <location>
        <begin position="54"/>
        <end position="73"/>
    </location>
</feature>
<evidence type="ECO:0000256" key="1">
    <source>
        <dbReference type="ARBA" id="ARBA00004141"/>
    </source>
</evidence>
<sequence>MIDFFLNLQAWHWLTLGIFVLILELLGAGGFLLGIGIASLVVASVLALVPGLGWHWQFVIFAVLSVVVTLVYWKRFRRFNEKTEQPLLNSRVQRLIGRKVPLLTPITNGRGKVQIEDALWTVSATRELAQGTAVVVTGAEGMTLLVEAVETVADESST</sequence>
<dbReference type="KEGG" id="cja:CJA_1077"/>
<feature type="transmembrane region" description="Helical" evidence="5">
    <location>
        <begin position="30"/>
        <end position="48"/>
    </location>
</feature>
<reference evidence="7 8" key="1">
    <citation type="journal article" date="2008" name="J. Bacteriol.">
        <title>Insights into plant cell wall degradation from the genome sequence of the soil bacterium Cellvibrio japonicus.</title>
        <authorList>
            <person name="Deboy R.T."/>
            <person name="Mongodin E.F."/>
            <person name="Fouts D.E."/>
            <person name="Tailford L.E."/>
            <person name="Khouri H."/>
            <person name="Emerson J.B."/>
            <person name="Mohamoud Y."/>
            <person name="Watkins K."/>
            <person name="Henrissat B."/>
            <person name="Gilbert H.J."/>
            <person name="Nelson K.E."/>
        </authorList>
    </citation>
    <scope>NUCLEOTIDE SEQUENCE [LARGE SCALE GENOMIC DNA]</scope>
    <source>
        <strain evidence="7 8">Ueda107</strain>
    </source>
</reference>
<keyword evidence="4 5" id="KW-0472">Membrane</keyword>
<keyword evidence="8" id="KW-1185">Reference proteome</keyword>
<dbReference type="SUPFAM" id="SSF141322">
    <property type="entry name" value="NfeD domain-like"/>
    <property type="match status" value="1"/>
</dbReference>
<evidence type="ECO:0000256" key="5">
    <source>
        <dbReference type="SAM" id="Phobius"/>
    </source>
</evidence>
<dbReference type="Pfam" id="PF01957">
    <property type="entry name" value="NfeD"/>
    <property type="match status" value="1"/>
</dbReference>
<proteinExistence type="predicted"/>
<protein>
    <submittedName>
        <fullName evidence="7">Putative membrane protein</fullName>
    </submittedName>
</protein>
<dbReference type="SUPFAM" id="SSF103473">
    <property type="entry name" value="MFS general substrate transporter"/>
    <property type="match status" value="1"/>
</dbReference>
<keyword evidence="2 5" id="KW-0812">Transmembrane</keyword>
<dbReference type="OrthoDB" id="9810336at2"/>
<dbReference type="EMBL" id="CP000934">
    <property type="protein sequence ID" value="ACE83795.1"/>
    <property type="molecule type" value="Genomic_DNA"/>
</dbReference>
<organism evidence="7 8">
    <name type="scientific">Cellvibrio japonicus (strain Ueda107)</name>
    <name type="common">Pseudomonas fluorescens subsp. cellulosa</name>
    <dbReference type="NCBI Taxonomy" id="498211"/>
    <lineage>
        <taxon>Bacteria</taxon>
        <taxon>Pseudomonadati</taxon>
        <taxon>Pseudomonadota</taxon>
        <taxon>Gammaproteobacteria</taxon>
        <taxon>Cellvibrionales</taxon>
        <taxon>Cellvibrionaceae</taxon>
        <taxon>Cellvibrio</taxon>
    </lineage>
</organism>
<dbReference type="PANTHER" id="PTHR33507">
    <property type="entry name" value="INNER MEMBRANE PROTEIN YBBJ"/>
    <property type="match status" value="1"/>
</dbReference>
<dbReference type="RefSeq" id="WP_012486725.1">
    <property type="nucleotide sequence ID" value="NC_010995.1"/>
</dbReference>
<accession>B3PBA5</accession>
<dbReference type="Gene3D" id="2.40.50.140">
    <property type="entry name" value="Nucleic acid-binding proteins"/>
    <property type="match status" value="1"/>
</dbReference>
<evidence type="ECO:0000256" key="2">
    <source>
        <dbReference type="ARBA" id="ARBA00022692"/>
    </source>
</evidence>
<dbReference type="STRING" id="498211.CJA_1077"/>
<dbReference type="InterPro" id="IPR052165">
    <property type="entry name" value="Membrane_assoc_protease"/>
</dbReference>
<keyword evidence="3 5" id="KW-1133">Transmembrane helix</keyword>
<dbReference type="InterPro" id="IPR012340">
    <property type="entry name" value="NA-bd_OB-fold"/>
</dbReference>
<name>B3PBA5_CELJU</name>
<evidence type="ECO:0000256" key="3">
    <source>
        <dbReference type="ARBA" id="ARBA00022989"/>
    </source>
</evidence>
<evidence type="ECO:0000256" key="4">
    <source>
        <dbReference type="ARBA" id="ARBA00023136"/>
    </source>
</evidence>
<dbReference type="InterPro" id="IPR002810">
    <property type="entry name" value="NfeD-like_C"/>
</dbReference>
<evidence type="ECO:0000313" key="7">
    <source>
        <dbReference type="EMBL" id="ACE83795.1"/>
    </source>
</evidence>
<evidence type="ECO:0000313" key="8">
    <source>
        <dbReference type="Proteomes" id="UP000001036"/>
    </source>
</evidence>
<dbReference type="eggNOG" id="COG1585">
    <property type="taxonomic scope" value="Bacteria"/>
</dbReference>
<dbReference type="InterPro" id="IPR036259">
    <property type="entry name" value="MFS_trans_sf"/>
</dbReference>
<comment type="subcellular location">
    <subcellularLocation>
        <location evidence="1">Membrane</location>
        <topology evidence="1">Multi-pass membrane protein</topology>
    </subcellularLocation>
</comment>
<gene>
    <name evidence="7" type="ordered locus">CJA_1077</name>
</gene>
<dbReference type="Proteomes" id="UP000001036">
    <property type="component" value="Chromosome"/>
</dbReference>
<dbReference type="GO" id="GO:0005886">
    <property type="term" value="C:plasma membrane"/>
    <property type="evidence" value="ECO:0007669"/>
    <property type="project" value="TreeGrafter"/>
</dbReference>
<dbReference type="AlphaFoldDB" id="B3PBA5"/>
<evidence type="ECO:0000259" key="6">
    <source>
        <dbReference type="Pfam" id="PF01957"/>
    </source>
</evidence>